<gene>
    <name evidence="2" type="ORF">TREES_T100008791</name>
</gene>
<sequence>MALGRCSNCWRGTRWYGTRGVAPTDMPPTGVVPGDVTPVGMAPTGMALEDVAPAGVAPEEVAPVGAGLADNLADRLSGSSLAATWAMTFLMGILAADRWQRRDFRFRDVREGAAPGGGTRFPQSGADPDPPRVPSRSPPSKVAPQGALRASGELGPRGSGVCRPVGLAWPVASRLASALDAEVPVLLPRKPISGTA</sequence>
<protein>
    <submittedName>
        <fullName evidence="2">Uncharacterized protein</fullName>
    </submittedName>
</protein>
<name>L9L001_TUPCH</name>
<evidence type="ECO:0000313" key="2">
    <source>
        <dbReference type="EMBL" id="ELW68515.1"/>
    </source>
</evidence>
<proteinExistence type="predicted"/>
<keyword evidence="3" id="KW-1185">Reference proteome</keyword>
<evidence type="ECO:0000313" key="3">
    <source>
        <dbReference type="Proteomes" id="UP000011518"/>
    </source>
</evidence>
<dbReference type="EMBL" id="KB320563">
    <property type="protein sequence ID" value="ELW68515.1"/>
    <property type="molecule type" value="Genomic_DNA"/>
</dbReference>
<accession>L9L001</accession>
<dbReference type="AlphaFoldDB" id="L9L001"/>
<organism evidence="2 3">
    <name type="scientific">Tupaia chinensis</name>
    <name type="common">Chinese tree shrew</name>
    <name type="synonym">Tupaia belangeri chinensis</name>
    <dbReference type="NCBI Taxonomy" id="246437"/>
    <lineage>
        <taxon>Eukaryota</taxon>
        <taxon>Metazoa</taxon>
        <taxon>Chordata</taxon>
        <taxon>Craniata</taxon>
        <taxon>Vertebrata</taxon>
        <taxon>Euteleostomi</taxon>
        <taxon>Mammalia</taxon>
        <taxon>Eutheria</taxon>
        <taxon>Euarchontoglires</taxon>
        <taxon>Scandentia</taxon>
        <taxon>Tupaiidae</taxon>
        <taxon>Tupaia</taxon>
    </lineage>
</organism>
<evidence type="ECO:0000256" key="1">
    <source>
        <dbReference type="SAM" id="MobiDB-lite"/>
    </source>
</evidence>
<feature type="region of interest" description="Disordered" evidence="1">
    <location>
        <begin position="110"/>
        <end position="159"/>
    </location>
</feature>
<reference evidence="3" key="2">
    <citation type="journal article" date="2013" name="Nat. Commun.">
        <title>Genome of the Chinese tree shrew.</title>
        <authorList>
            <person name="Fan Y."/>
            <person name="Huang Z.Y."/>
            <person name="Cao C.C."/>
            <person name="Chen C.S."/>
            <person name="Chen Y.X."/>
            <person name="Fan D.D."/>
            <person name="He J."/>
            <person name="Hou H.L."/>
            <person name="Hu L."/>
            <person name="Hu X.T."/>
            <person name="Jiang X.T."/>
            <person name="Lai R."/>
            <person name="Lang Y.S."/>
            <person name="Liang B."/>
            <person name="Liao S.G."/>
            <person name="Mu D."/>
            <person name="Ma Y.Y."/>
            <person name="Niu Y.Y."/>
            <person name="Sun X.Q."/>
            <person name="Xia J.Q."/>
            <person name="Xiao J."/>
            <person name="Xiong Z.Q."/>
            <person name="Xu L."/>
            <person name="Yang L."/>
            <person name="Zhang Y."/>
            <person name="Zhao W."/>
            <person name="Zhao X.D."/>
            <person name="Zheng Y.T."/>
            <person name="Zhou J.M."/>
            <person name="Zhu Y.B."/>
            <person name="Zhang G.J."/>
            <person name="Wang J."/>
            <person name="Yao Y.G."/>
        </authorList>
    </citation>
    <scope>NUCLEOTIDE SEQUENCE [LARGE SCALE GENOMIC DNA]</scope>
</reference>
<dbReference type="Proteomes" id="UP000011518">
    <property type="component" value="Unassembled WGS sequence"/>
</dbReference>
<dbReference type="InParanoid" id="L9L001"/>
<reference evidence="3" key="1">
    <citation type="submission" date="2012-07" db="EMBL/GenBank/DDBJ databases">
        <title>Genome of the Chinese tree shrew, a rising model animal genetically related to primates.</title>
        <authorList>
            <person name="Zhang G."/>
            <person name="Fan Y."/>
            <person name="Yao Y."/>
            <person name="Huang Z."/>
        </authorList>
    </citation>
    <scope>NUCLEOTIDE SEQUENCE [LARGE SCALE GENOMIC DNA]</scope>
</reference>